<sequence length="442" mass="46685">MTLHHRLSGTWWPAAAATDRRGGILTFSISTGGRLILGEPSASSTRALAASGAPTADDAVCHGETGSSAGQIPGEPITLLGVTGLEFADPENPENKASAEDLVADVVLRGARVDSADEHCFQEAVAEIPELASWMTPAGSATTHDLDAGPIDPVRIAVPCLTTHARDAHSLHFTVERAAAGPSAAESPGQGPLGPEAQDRPAPLSMRLSAEGPGLSVDEVRQHFHTVQDLITLATLAPPAPLWAQLRTDQDSPDAALFWRQGLAHAGPPAGGGTLVFSSADAPFETLLPRWYALRLQHRVAVDLFMGALRSPHRFAEMNLLVLVASAEALFATTDGRSKRQRKDATLRIKLAAMAERVSLDETITVNLPAQEWADRAARVRNSFTHTGEASGYSAAQLQELVGITAAVVVLNLLRDLGVPSSAWARGLARNPLLRRLAPALD</sequence>
<name>A0A7Z0KC87_9MICC</name>
<dbReference type="InterPro" id="IPR041229">
    <property type="entry name" value="HEPN_Apea"/>
</dbReference>
<gene>
    <name evidence="3" type="ORF">HNR09_001808</name>
</gene>
<comment type="caution">
    <text evidence="3">The sequence shown here is derived from an EMBL/GenBank/DDBJ whole genome shotgun (WGS) entry which is preliminary data.</text>
</comment>
<accession>A0A7Z0KC87</accession>
<dbReference type="AlphaFoldDB" id="A0A7Z0KC87"/>
<dbReference type="Pfam" id="PF18739">
    <property type="entry name" value="HEPN_Apea"/>
    <property type="match status" value="1"/>
</dbReference>
<evidence type="ECO:0000313" key="4">
    <source>
        <dbReference type="Proteomes" id="UP000535437"/>
    </source>
</evidence>
<dbReference type="RefSeq" id="WP_179541744.1">
    <property type="nucleotide sequence ID" value="NZ_JACCFY010000001.1"/>
</dbReference>
<feature type="region of interest" description="Disordered" evidence="1">
    <location>
        <begin position="179"/>
        <end position="210"/>
    </location>
</feature>
<organism evidence="3 4">
    <name type="scientific">Nesterenkonia xinjiangensis</name>
    <dbReference type="NCBI Taxonomy" id="225327"/>
    <lineage>
        <taxon>Bacteria</taxon>
        <taxon>Bacillati</taxon>
        <taxon>Actinomycetota</taxon>
        <taxon>Actinomycetes</taxon>
        <taxon>Micrococcales</taxon>
        <taxon>Micrococcaceae</taxon>
        <taxon>Nesterenkonia</taxon>
    </lineage>
</organism>
<evidence type="ECO:0000259" key="2">
    <source>
        <dbReference type="Pfam" id="PF18739"/>
    </source>
</evidence>
<dbReference type="Proteomes" id="UP000535437">
    <property type="component" value="Unassembled WGS sequence"/>
</dbReference>
<evidence type="ECO:0000313" key="3">
    <source>
        <dbReference type="EMBL" id="NYJ78397.1"/>
    </source>
</evidence>
<proteinExistence type="predicted"/>
<feature type="compositionally biased region" description="Low complexity" evidence="1">
    <location>
        <begin position="179"/>
        <end position="189"/>
    </location>
</feature>
<keyword evidence="4" id="KW-1185">Reference proteome</keyword>
<reference evidence="3 4" key="1">
    <citation type="submission" date="2020-07" db="EMBL/GenBank/DDBJ databases">
        <title>Sequencing the genomes of 1000 actinobacteria strains.</title>
        <authorList>
            <person name="Klenk H.-P."/>
        </authorList>
    </citation>
    <scope>NUCLEOTIDE SEQUENCE [LARGE SCALE GENOMIC DNA]</scope>
    <source>
        <strain evidence="3 4">DSM 15475</strain>
    </source>
</reference>
<dbReference type="EMBL" id="JACCFY010000001">
    <property type="protein sequence ID" value="NYJ78397.1"/>
    <property type="molecule type" value="Genomic_DNA"/>
</dbReference>
<feature type="domain" description="Apea-like HEPN" evidence="2">
    <location>
        <begin position="339"/>
        <end position="421"/>
    </location>
</feature>
<protein>
    <recommendedName>
        <fullName evidence="2">Apea-like HEPN domain-containing protein</fullName>
    </recommendedName>
</protein>
<evidence type="ECO:0000256" key="1">
    <source>
        <dbReference type="SAM" id="MobiDB-lite"/>
    </source>
</evidence>